<organism evidence="4 6">
    <name type="scientific">Rathayibacter tanaceti</name>
    <dbReference type="NCBI Taxonomy" id="1671680"/>
    <lineage>
        <taxon>Bacteria</taxon>
        <taxon>Bacillati</taxon>
        <taxon>Actinomycetota</taxon>
        <taxon>Actinomycetes</taxon>
        <taxon>Micrococcales</taxon>
        <taxon>Microbacteriaceae</taxon>
        <taxon>Rathayibacter</taxon>
    </lineage>
</organism>
<keyword evidence="2" id="KW-0472">Membrane</keyword>
<evidence type="ECO:0000259" key="3">
    <source>
        <dbReference type="Pfam" id="PF13828"/>
    </source>
</evidence>
<accession>A0A162F6G2</accession>
<dbReference type="Proteomes" id="UP000076717">
    <property type="component" value="Unassembled WGS sequence"/>
</dbReference>
<evidence type="ECO:0000256" key="1">
    <source>
        <dbReference type="SAM" id="MobiDB-lite"/>
    </source>
</evidence>
<feature type="domain" description="DUF4190" evidence="3">
    <location>
        <begin position="50"/>
        <end position="105"/>
    </location>
</feature>
<dbReference type="EMBL" id="LIIN01000313">
    <property type="protein sequence ID" value="KZX19643.1"/>
    <property type="molecule type" value="Genomic_DNA"/>
</dbReference>
<protein>
    <submittedName>
        <fullName evidence="5">DUF4190 domain-containing protein</fullName>
    </submittedName>
</protein>
<evidence type="ECO:0000313" key="5">
    <source>
        <dbReference type="EMBL" id="QHC56249.1"/>
    </source>
</evidence>
<dbReference type="AlphaFoldDB" id="A0A162F6G2"/>
<keyword evidence="6" id="KW-1185">Reference proteome</keyword>
<proteinExistence type="predicted"/>
<dbReference type="KEGG" id="rte:GSU10_11805"/>
<dbReference type="Proteomes" id="UP000465031">
    <property type="component" value="Chromosome"/>
</dbReference>
<feature type="transmembrane region" description="Helical" evidence="2">
    <location>
        <begin position="50"/>
        <end position="75"/>
    </location>
</feature>
<evidence type="ECO:0000256" key="2">
    <source>
        <dbReference type="SAM" id="Phobius"/>
    </source>
</evidence>
<dbReference type="PATRIC" id="fig|1671680.3.peg.3592"/>
<feature type="region of interest" description="Disordered" evidence="1">
    <location>
        <begin position="1"/>
        <end position="42"/>
    </location>
</feature>
<keyword evidence="2" id="KW-1133">Transmembrane helix</keyword>
<name>A0A162F6G2_9MICO</name>
<keyword evidence="2" id="KW-0812">Transmembrane</keyword>
<reference evidence="5" key="2">
    <citation type="submission" date="2019-12" db="EMBL/GenBank/DDBJ databases">
        <title>Complete and Draft Genome Sequences of New Strains and Members of Some Known Species of the Genus Rathayibacter isolated from Plants.</title>
        <authorList>
            <person name="Tarlachkov S.V."/>
            <person name="Starodumova I.P."/>
            <person name="Dorofeeva L.V."/>
            <person name="Prisyazhnaya N.V."/>
            <person name="Leyn S.A."/>
            <person name="Zlamal J.E."/>
            <person name="Elane M.L."/>
            <person name="Osterman A.L."/>
            <person name="Nadler S.A."/>
            <person name="Subbotin S.A."/>
            <person name="Evtushenko L.I."/>
        </authorList>
    </citation>
    <scope>NUCLEOTIDE SEQUENCE</scope>
    <source>
        <strain evidence="5">VKM Ac-2761</strain>
    </source>
</reference>
<feature type="transmembrane region" description="Helical" evidence="2">
    <location>
        <begin position="87"/>
        <end position="109"/>
    </location>
</feature>
<evidence type="ECO:0000313" key="4">
    <source>
        <dbReference type="EMBL" id="KZX19643.1"/>
    </source>
</evidence>
<sequence length="124" mass="12477">MSDDTVRRETVDPSPAPFDPPLGEPSEAAPPPTAPAAPGSAPHRPPLAPLAVAALVCGLLGLAPAAIVLGHVGFVQAGRSGQRGRGLAVAGFVLGYLVIVLAVVAWLVWSAFVGDLRDGGYLPA</sequence>
<evidence type="ECO:0000313" key="6">
    <source>
        <dbReference type="Proteomes" id="UP000076717"/>
    </source>
</evidence>
<dbReference type="InterPro" id="IPR025241">
    <property type="entry name" value="DUF4190"/>
</dbReference>
<feature type="compositionally biased region" description="Basic and acidic residues" evidence="1">
    <location>
        <begin position="1"/>
        <end position="11"/>
    </location>
</feature>
<feature type="compositionally biased region" description="Pro residues" evidence="1">
    <location>
        <begin position="14"/>
        <end position="35"/>
    </location>
</feature>
<dbReference type="Pfam" id="PF13828">
    <property type="entry name" value="DUF4190"/>
    <property type="match status" value="1"/>
</dbReference>
<reference evidence="4 6" key="1">
    <citation type="submission" date="2015-08" db="EMBL/GenBank/DDBJ databases">
        <title>Draft Genome Sequence of Rathayibacter sp. Strain VKM Ac-2596 Isolated from Leaf Gall Induced by Plant-Parasitic Nematodes.</title>
        <authorList>
            <person name="Vasilenko O.V."/>
            <person name="Starodumova I.P."/>
            <person name="Tarlachkov S.V."/>
            <person name="Dorofeeva L.V."/>
            <person name="Evtushenko L.I."/>
        </authorList>
    </citation>
    <scope>NUCLEOTIDE SEQUENCE [LARGE SCALE GENOMIC DNA]</scope>
    <source>
        <strain evidence="4 6">VKM Ac-2596</strain>
    </source>
</reference>
<gene>
    <name evidence="4" type="ORF">ACH61_03262</name>
    <name evidence="5" type="ORF">GSU10_11805</name>
</gene>
<reference evidence="7" key="3">
    <citation type="submission" date="2019-12" db="EMBL/GenBank/DDBJ databases">
        <title>Complete and draft genome sequences of new strains and members of some known species of the genus Rathayibacter isolated from plants.</title>
        <authorList>
            <person name="Tarlachkov S.V."/>
            <person name="Starodumova I.P."/>
            <person name="Dorofeeva L.V."/>
            <person name="Prisyazhnaya N.V."/>
            <person name="Leyn S."/>
            <person name="Zlamal J."/>
            <person name="Elan M."/>
            <person name="Osterman A.L."/>
            <person name="Nadler S."/>
            <person name="Subbotin S.A."/>
            <person name="Evtushenko L.I."/>
        </authorList>
    </citation>
    <scope>NUCLEOTIDE SEQUENCE [LARGE SCALE GENOMIC DNA]</scope>
    <source>
        <strain evidence="7">VKM Ac-2761</strain>
    </source>
</reference>
<evidence type="ECO:0000313" key="7">
    <source>
        <dbReference type="Proteomes" id="UP000465031"/>
    </source>
</evidence>
<dbReference type="EMBL" id="CP047186">
    <property type="protein sequence ID" value="QHC56249.1"/>
    <property type="molecule type" value="Genomic_DNA"/>
</dbReference>
<dbReference type="RefSeq" id="WP_158286105.1">
    <property type="nucleotide sequence ID" value="NZ_CP047186.1"/>
</dbReference>